<keyword evidence="2" id="KW-0472">Membrane</keyword>
<keyword evidence="2" id="KW-0812">Transmembrane</keyword>
<name>A0A7W9GRN7_9ACTN</name>
<feature type="chain" id="PRO_5030725416" evidence="3">
    <location>
        <begin position="24"/>
        <end position="302"/>
    </location>
</feature>
<keyword evidence="2" id="KW-1133">Transmembrane helix</keyword>
<feature type="transmembrane region" description="Helical" evidence="2">
    <location>
        <begin position="269"/>
        <end position="289"/>
    </location>
</feature>
<evidence type="ECO:0000313" key="5">
    <source>
        <dbReference type="Proteomes" id="UP000542813"/>
    </source>
</evidence>
<comment type="caution">
    <text evidence="4">The sequence shown here is derived from an EMBL/GenBank/DDBJ whole genome shotgun (WGS) entry which is preliminary data.</text>
</comment>
<protein>
    <submittedName>
        <fullName evidence="4">Putative ABC transporter-associated repeat protein</fullName>
    </submittedName>
</protein>
<evidence type="ECO:0000256" key="1">
    <source>
        <dbReference type="SAM" id="MobiDB-lite"/>
    </source>
</evidence>
<proteinExistence type="predicted"/>
<organism evidence="4 5">
    <name type="scientific">Jiangella mangrovi</name>
    <dbReference type="NCBI Taxonomy" id="1524084"/>
    <lineage>
        <taxon>Bacteria</taxon>
        <taxon>Bacillati</taxon>
        <taxon>Actinomycetota</taxon>
        <taxon>Actinomycetes</taxon>
        <taxon>Jiangellales</taxon>
        <taxon>Jiangellaceae</taxon>
        <taxon>Jiangella</taxon>
    </lineage>
</organism>
<dbReference type="Proteomes" id="UP000542813">
    <property type="component" value="Unassembled WGS sequence"/>
</dbReference>
<feature type="region of interest" description="Disordered" evidence="1">
    <location>
        <begin position="243"/>
        <end position="262"/>
    </location>
</feature>
<dbReference type="RefSeq" id="WP_184823713.1">
    <property type="nucleotide sequence ID" value="NZ_JACHMM010000001.1"/>
</dbReference>
<reference evidence="4 5" key="1">
    <citation type="submission" date="2020-08" db="EMBL/GenBank/DDBJ databases">
        <title>Sequencing the genomes of 1000 actinobacteria strains.</title>
        <authorList>
            <person name="Klenk H.-P."/>
        </authorList>
    </citation>
    <scope>NUCLEOTIDE SEQUENCE [LARGE SCALE GENOMIC DNA]</scope>
    <source>
        <strain evidence="4 5">DSM 102122</strain>
    </source>
</reference>
<accession>A0A7W9GRN7</accession>
<gene>
    <name evidence="4" type="ORF">HD601_003384</name>
</gene>
<feature type="signal peptide" evidence="3">
    <location>
        <begin position="1"/>
        <end position="23"/>
    </location>
</feature>
<dbReference type="AlphaFoldDB" id="A0A7W9GRN7"/>
<evidence type="ECO:0000313" key="4">
    <source>
        <dbReference type="EMBL" id="MBB5788809.1"/>
    </source>
</evidence>
<evidence type="ECO:0000256" key="3">
    <source>
        <dbReference type="SAM" id="SignalP"/>
    </source>
</evidence>
<sequence length="302" mass="31222">MASLLVAGVVTATAAAGASTAGASADADLDQQIDPDQAIATEPAVLTEGHVDIGPRYVDDAWTLLVHDDHAEPAVWRTTPQTVFQVSDASLTTVPDDPAYAFLPAEAGTDVHVVPQAEQPGVVWVGWNTQDPTVMESIDRGATLTLRGVEGPGDLVMFLQSGTLGEPEVLWDSRAAFPQDLWVEVNTHTHANWVFSEPGVYLVEVEVSADLVSGEPESDTQVLRFAVGDATSSDEAFAAEYTSAAPGETATPPAVAEASDDGGGGPAPVLLGAVGAAALLVVVLVIVVLRGRGARRRAQAAA</sequence>
<dbReference type="InterPro" id="IPR022435">
    <property type="entry name" value="Surface-anchored_actinobac"/>
</dbReference>
<dbReference type="NCBIfam" id="NF038134">
    <property type="entry name" value="choice_anch_M"/>
    <property type="match status" value="1"/>
</dbReference>
<keyword evidence="5" id="KW-1185">Reference proteome</keyword>
<dbReference type="NCBIfam" id="TIGR03769">
    <property type="entry name" value="P_ac_wall_RPT"/>
    <property type="match status" value="1"/>
</dbReference>
<evidence type="ECO:0000256" key="2">
    <source>
        <dbReference type="SAM" id="Phobius"/>
    </source>
</evidence>
<keyword evidence="3" id="KW-0732">Signal</keyword>
<dbReference type="EMBL" id="JACHMM010000001">
    <property type="protein sequence ID" value="MBB5788809.1"/>
    <property type="molecule type" value="Genomic_DNA"/>
</dbReference>